<dbReference type="GO" id="GO:0030154">
    <property type="term" value="P:cell differentiation"/>
    <property type="evidence" value="ECO:0007669"/>
    <property type="project" value="TreeGrafter"/>
</dbReference>
<evidence type="ECO:0000256" key="6">
    <source>
        <dbReference type="ARBA" id="ARBA00023159"/>
    </source>
</evidence>
<dbReference type="AlphaFoldDB" id="A0A835DEE2"/>
<accession>A0A835DEE2</accession>
<dbReference type="CDD" id="cd00202">
    <property type="entry name" value="ZnF_GATA"/>
    <property type="match status" value="1"/>
</dbReference>
<evidence type="ECO:0000256" key="4">
    <source>
        <dbReference type="ARBA" id="ARBA00022771"/>
    </source>
</evidence>
<comment type="caution">
    <text evidence="11">The sequence shown here is derived from an EMBL/GenBank/DDBJ whole genome shotgun (WGS) entry which is preliminary data.</text>
</comment>
<dbReference type="GO" id="GO:0005634">
    <property type="term" value="C:nucleus"/>
    <property type="evidence" value="ECO:0007669"/>
    <property type="project" value="UniProtKB-SubCell"/>
</dbReference>
<feature type="domain" description="GATA-type" evidence="10">
    <location>
        <begin position="242"/>
        <end position="274"/>
    </location>
</feature>
<dbReference type="SUPFAM" id="SSF57716">
    <property type="entry name" value="Glucocorticoid receptor-like (DNA-binding domain)"/>
    <property type="match status" value="1"/>
</dbReference>
<dbReference type="Pfam" id="PF00320">
    <property type="entry name" value="GATA"/>
    <property type="match status" value="1"/>
</dbReference>
<dbReference type="OrthoDB" id="2162994at2759"/>
<keyword evidence="6 8" id="KW-0010">Activator</keyword>
<evidence type="ECO:0000256" key="9">
    <source>
        <dbReference type="PROSITE-ProRule" id="PRU00094"/>
    </source>
</evidence>
<keyword evidence="4 9" id="KW-0863">Zinc-finger</keyword>
<keyword evidence="8" id="KW-0238">DNA-binding</keyword>
<evidence type="ECO:0000256" key="5">
    <source>
        <dbReference type="ARBA" id="ARBA00022833"/>
    </source>
</evidence>
<keyword evidence="3" id="KW-0479">Metal-binding</keyword>
<dbReference type="InterPro" id="IPR000679">
    <property type="entry name" value="Znf_GATA"/>
</dbReference>
<sequence length="329" mass="36265">MVGSIYIDEMDNDICGDFFNNIDDLLNFPIEDVEDGGVFGGDCQEFPTILPSPPDDFVGSNSVISGNSSNTTSEIQTEFSVPHEEIAQLEWLSNFVEDSFSGQSITLDMDDSFDNKVSHKFQTSSPVSVLESSSSCPGGKTKPFITETVIRGRARSKRPRPAAFNPRPIIPLISPSSSVTEISKSFSGSDLYSECENFVESQPTQKIAKPVVTEQKKKKKLSSPLSTMEMEKYPSVQPIAIRKCLHCEITKTPQWRAGPMGPKTLCNACGVRHKSGRLFPEYRPAASPTYVASLHSNSHRKVLEMRNKAGENTLILASIHSEEQPFAFT</sequence>
<dbReference type="OMA" id="ENGLHHH"/>
<dbReference type="Gene3D" id="3.30.50.10">
    <property type="entry name" value="Erythroid Transcription Factor GATA-1, subunit A"/>
    <property type="match status" value="1"/>
</dbReference>
<organism evidence="11 12">
    <name type="scientific">Tetracentron sinense</name>
    <name type="common">Spur-leaf</name>
    <dbReference type="NCBI Taxonomy" id="13715"/>
    <lineage>
        <taxon>Eukaryota</taxon>
        <taxon>Viridiplantae</taxon>
        <taxon>Streptophyta</taxon>
        <taxon>Embryophyta</taxon>
        <taxon>Tracheophyta</taxon>
        <taxon>Spermatophyta</taxon>
        <taxon>Magnoliopsida</taxon>
        <taxon>Trochodendrales</taxon>
        <taxon>Trochodendraceae</taxon>
        <taxon>Tetracentron</taxon>
    </lineage>
</organism>
<evidence type="ECO:0000256" key="2">
    <source>
        <dbReference type="ARBA" id="ARBA00005694"/>
    </source>
</evidence>
<keyword evidence="7 8" id="KW-0539">Nucleus</keyword>
<evidence type="ECO:0000259" key="10">
    <source>
        <dbReference type="PROSITE" id="PS50114"/>
    </source>
</evidence>
<reference evidence="11 12" key="1">
    <citation type="submission" date="2020-04" db="EMBL/GenBank/DDBJ databases">
        <title>Plant Genome Project.</title>
        <authorList>
            <person name="Zhang R.-G."/>
        </authorList>
    </citation>
    <scope>NUCLEOTIDE SEQUENCE [LARGE SCALE GENOMIC DNA]</scope>
    <source>
        <strain evidence="11">YNK0</strain>
        <tissue evidence="11">Leaf</tissue>
    </source>
</reference>
<proteinExistence type="inferred from homology"/>
<gene>
    <name evidence="11" type="ORF">HHK36_016619</name>
</gene>
<dbReference type="InterPro" id="IPR051140">
    <property type="entry name" value="GATA_TF"/>
</dbReference>
<keyword evidence="12" id="KW-1185">Reference proteome</keyword>
<dbReference type="PANTHER" id="PTHR45658:SF51">
    <property type="entry name" value="GATA TRANSCRIPTION FACTOR 8"/>
    <property type="match status" value="1"/>
</dbReference>
<dbReference type="PROSITE" id="PS00344">
    <property type="entry name" value="GATA_ZN_FINGER_1"/>
    <property type="match status" value="1"/>
</dbReference>
<dbReference type="InterPro" id="IPR016679">
    <property type="entry name" value="TF_GATA_pln"/>
</dbReference>
<dbReference type="PIRSF" id="PIRSF016992">
    <property type="entry name" value="TF_GATA_plant"/>
    <property type="match status" value="1"/>
</dbReference>
<evidence type="ECO:0000313" key="12">
    <source>
        <dbReference type="Proteomes" id="UP000655225"/>
    </source>
</evidence>
<dbReference type="PROSITE" id="PS50114">
    <property type="entry name" value="GATA_ZN_FINGER_2"/>
    <property type="match status" value="1"/>
</dbReference>
<keyword evidence="5" id="KW-0862">Zinc</keyword>
<evidence type="ECO:0000256" key="8">
    <source>
        <dbReference type="PIRNR" id="PIRNR016992"/>
    </source>
</evidence>
<evidence type="ECO:0000313" key="11">
    <source>
        <dbReference type="EMBL" id="KAF8397697.1"/>
    </source>
</evidence>
<dbReference type="GO" id="GO:0008270">
    <property type="term" value="F:zinc ion binding"/>
    <property type="evidence" value="ECO:0007669"/>
    <property type="project" value="UniProtKB-KW"/>
</dbReference>
<dbReference type="GO" id="GO:0045893">
    <property type="term" value="P:positive regulation of DNA-templated transcription"/>
    <property type="evidence" value="ECO:0007669"/>
    <property type="project" value="InterPro"/>
</dbReference>
<keyword evidence="8" id="KW-0805">Transcription regulation</keyword>
<dbReference type="GO" id="GO:0043565">
    <property type="term" value="F:sequence-specific DNA binding"/>
    <property type="evidence" value="ECO:0007669"/>
    <property type="project" value="InterPro"/>
</dbReference>
<comment type="similarity">
    <text evidence="2 8">Belongs to the type IV zinc-finger family. Class A subfamily.</text>
</comment>
<dbReference type="Proteomes" id="UP000655225">
    <property type="component" value="Unassembled WGS sequence"/>
</dbReference>
<evidence type="ECO:0000256" key="1">
    <source>
        <dbReference type="ARBA" id="ARBA00004123"/>
    </source>
</evidence>
<keyword evidence="8" id="KW-0804">Transcription</keyword>
<dbReference type="InterPro" id="IPR013088">
    <property type="entry name" value="Znf_NHR/GATA"/>
</dbReference>
<comment type="function">
    <text evidence="8">Transcriptional activator that specifically binds 5'-GATA-3' or 5'-GAT-3' motifs within gene promoters.</text>
</comment>
<evidence type="ECO:0000256" key="7">
    <source>
        <dbReference type="ARBA" id="ARBA00023242"/>
    </source>
</evidence>
<dbReference type="EMBL" id="JABCRI010000011">
    <property type="protein sequence ID" value="KAF8397697.1"/>
    <property type="molecule type" value="Genomic_DNA"/>
</dbReference>
<dbReference type="PANTHER" id="PTHR45658">
    <property type="entry name" value="GATA TRANSCRIPTION FACTOR"/>
    <property type="match status" value="1"/>
</dbReference>
<name>A0A835DEE2_TETSI</name>
<dbReference type="FunFam" id="3.30.50.10:FF:000018">
    <property type="entry name" value="GATA transcription factor"/>
    <property type="match status" value="1"/>
</dbReference>
<comment type="subcellular location">
    <subcellularLocation>
        <location evidence="1 8">Nucleus</location>
    </subcellularLocation>
</comment>
<protein>
    <recommendedName>
        <fullName evidence="8">GATA transcription factor</fullName>
    </recommendedName>
</protein>
<evidence type="ECO:0000256" key="3">
    <source>
        <dbReference type="ARBA" id="ARBA00022723"/>
    </source>
</evidence>
<dbReference type="SMART" id="SM00401">
    <property type="entry name" value="ZnF_GATA"/>
    <property type="match status" value="1"/>
</dbReference>